<dbReference type="Pfam" id="PF13470">
    <property type="entry name" value="PIN_3"/>
    <property type="match status" value="1"/>
</dbReference>
<dbReference type="AlphaFoldDB" id="A0A645FYN9"/>
<dbReference type="EMBL" id="VSSQ01066505">
    <property type="protein sequence ID" value="MPN19026.1"/>
    <property type="molecule type" value="Genomic_DNA"/>
</dbReference>
<feature type="domain" description="PIN" evidence="1">
    <location>
        <begin position="1"/>
        <end position="113"/>
    </location>
</feature>
<dbReference type="Gene3D" id="3.40.50.1010">
    <property type="entry name" value="5'-nuclease"/>
    <property type="match status" value="1"/>
</dbReference>
<dbReference type="CDD" id="cd09854">
    <property type="entry name" value="PIN_VapC-like"/>
    <property type="match status" value="1"/>
</dbReference>
<evidence type="ECO:0000259" key="1">
    <source>
        <dbReference type="SMART" id="SM00670"/>
    </source>
</evidence>
<dbReference type="InterPro" id="IPR029060">
    <property type="entry name" value="PIN-like_dom_sf"/>
</dbReference>
<evidence type="ECO:0000313" key="2">
    <source>
        <dbReference type="EMBL" id="MPN19026.1"/>
    </source>
</evidence>
<accession>A0A645FYN9</accession>
<sequence length="150" mass="17428">MRIMLDTNVIVSLLLFPNRRMNAMMEYILAEHELVLSSFVVDELKDVVRRKFPAREHDVDTFLLKLSYDLVYTPEKIDGSLFDIRDEKDYPVLYTAIIENIDILVTGDGDFADVEIERPEILTPADFMARHLRREPGIPPLERSSENTPF</sequence>
<dbReference type="PANTHER" id="PTHR34610:SF3">
    <property type="entry name" value="SSL7007 PROTEIN"/>
    <property type="match status" value="1"/>
</dbReference>
<dbReference type="PANTHER" id="PTHR34610">
    <property type="entry name" value="SSL7007 PROTEIN"/>
    <property type="match status" value="1"/>
</dbReference>
<organism evidence="2">
    <name type="scientific">bioreactor metagenome</name>
    <dbReference type="NCBI Taxonomy" id="1076179"/>
    <lineage>
        <taxon>unclassified sequences</taxon>
        <taxon>metagenomes</taxon>
        <taxon>ecological metagenomes</taxon>
    </lineage>
</organism>
<gene>
    <name evidence="2" type="ORF">SDC9_166392</name>
</gene>
<comment type="caution">
    <text evidence="2">The sequence shown here is derived from an EMBL/GenBank/DDBJ whole genome shotgun (WGS) entry which is preliminary data.</text>
</comment>
<dbReference type="InterPro" id="IPR002850">
    <property type="entry name" value="PIN_toxin-like"/>
</dbReference>
<dbReference type="SUPFAM" id="SSF88723">
    <property type="entry name" value="PIN domain-like"/>
    <property type="match status" value="1"/>
</dbReference>
<protein>
    <recommendedName>
        <fullName evidence="1">PIN domain-containing protein</fullName>
    </recommendedName>
</protein>
<proteinExistence type="predicted"/>
<dbReference type="InterPro" id="IPR002716">
    <property type="entry name" value="PIN_dom"/>
</dbReference>
<dbReference type="SMART" id="SM00670">
    <property type="entry name" value="PINc"/>
    <property type="match status" value="1"/>
</dbReference>
<reference evidence="2" key="1">
    <citation type="submission" date="2019-08" db="EMBL/GenBank/DDBJ databases">
        <authorList>
            <person name="Kucharzyk K."/>
            <person name="Murdoch R.W."/>
            <person name="Higgins S."/>
            <person name="Loffler F."/>
        </authorList>
    </citation>
    <scope>NUCLEOTIDE SEQUENCE</scope>
</reference>
<name>A0A645FYN9_9ZZZZ</name>
<dbReference type="NCBIfam" id="TIGR00305">
    <property type="entry name" value="putative toxin-antitoxin system toxin component, PIN family"/>
    <property type="match status" value="1"/>
</dbReference>